<feature type="compositionally biased region" description="Polar residues" evidence="1">
    <location>
        <begin position="1"/>
        <end position="14"/>
    </location>
</feature>
<protein>
    <submittedName>
        <fullName evidence="2">Uncharacterized protein</fullName>
    </submittedName>
</protein>
<dbReference type="GeneID" id="5480119"/>
<gene>
    <name evidence="2" type="ORF">BBOV_III007390</name>
</gene>
<dbReference type="Gene3D" id="2.130.10.10">
    <property type="entry name" value="YVTN repeat-like/Quinoprotein amine dehydrogenase"/>
    <property type="match status" value="1"/>
</dbReference>
<dbReference type="EMBL" id="AAXT01000001">
    <property type="protein sequence ID" value="EDO08300.1"/>
    <property type="molecule type" value="Genomic_DNA"/>
</dbReference>
<dbReference type="InterPro" id="IPR036322">
    <property type="entry name" value="WD40_repeat_dom_sf"/>
</dbReference>
<dbReference type="AlphaFoldDB" id="A7AP16"/>
<dbReference type="eggNOG" id="ENOG502STUV">
    <property type="taxonomic scope" value="Eukaryota"/>
</dbReference>
<dbReference type="RefSeq" id="XP_001611868.1">
    <property type="nucleotide sequence ID" value="XM_001611818.1"/>
</dbReference>
<organism evidence="2 3">
    <name type="scientific">Babesia bovis</name>
    <dbReference type="NCBI Taxonomy" id="5865"/>
    <lineage>
        <taxon>Eukaryota</taxon>
        <taxon>Sar</taxon>
        <taxon>Alveolata</taxon>
        <taxon>Apicomplexa</taxon>
        <taxon>Aconoidasida</taxon>
        <taxon>Piroplasmida</taxon>
        <taxon>Babesiidae</taxon>
        <taxon>Babesia</taxon>
    </lineage>
</organism>
<reference evidence="3" key="3">
    <citation type="journal article" date="2021" name="Int. J. Parasitol.">
        <title>Comparative analysis of gene expression between Babesia bovis blood stages and kinetes allowed by improved genome annotation.</title>
        <authorList>
            <person name="Ueti M.W."/>
            <person name="Johnson W.C."/>
            <person name="Kappmeyer L.S."/>
            <person name="Herndon D.R."/>
            <person name="Mousel M.R."/>
            <person name="Reif K.E."/>
            <person name="Taus N.S."/>
            <person name="Ifeonu O.O."/>
            <person name="Silva J.C."/>
            <person name="Suarez C.E."/>
            <person name="Brayton K.A."/>
        </authorList>
    </citation>
    <scope>NUCLEOTIDE SEQUENCE [LARGE SCALE GENOMIC DNA]</scope>
</reference>
<dbReference type="OMA" id="NPEKRHL"/>
<evidence type="ECO:0000313" key="2">
    <source>
        <dbReference type="EMBL" id="EDO08300.1"/>
    </source>
</evidence>
<evidence type="ECO:0000313" key="3">
    <source>
        <dbReference type="Proteomes" id="UP000002173"/>
    </source>
</evidence>
<sequence>METPTRQRSSQRTQGSERRREGSTRKMKFVNAGVDTEAFARRTKYLRELFLDPERRHAHPWTTIEKKILSLDWFHNPAKYKKWRPDQTEDMACRLFANIVFNYSHLAMTNVGYTVIHCRLINEFVNILGNYQLCFMVVRSEIGEQQTQDTLRPGLIWRGEQVSETLAERNALIYTSPMCEDYQCLYEGISFNIHTATLDDFQIKPPCEVCNARKIELRSRLYLPEIYFKAQVVGMAVTSAVVEGRRNYLAAIQKVDGTMHIIDVTKYLQVTLEIVHQWMLIHDAYVKRVRDLYKNCGIFTGKSEGNKAVRQKAKKGCCTGCLLTESEMKTLDELRNKAMDFELPSTPISLKGLDVSEQPFKGVAIPQFSRQSNVEFIYTSIENLRVVVPMYVAAMGTNSICLWAIGDVNDGGERQPLSVMQLPKGARPTDISSSLGIAKDYQSLLANKFQYEPLLYSTDDTGYLRMWSLGSSVCESALKIDSHALLSLAVNKRYPNLIAIGVETGKIKLYNLWKQCISLVGKSADVDLLRMTTIPSYLPHDVYEYVKWFHPVVKLVWVNDTFLMAQYAEPLYVRESANASTVAIWNMAKDIFDRSDAIMCHRSWSQDMTHTWHLSSRLVCLHGGHYASLGGVISSDCKWSNEHGIIAISSDATGQLHAYKPGVWTWTDYDDAFCLARLTGDAEFYKKVLERVTKEHDFLMNRNASEVMASSDLRKGRSKYSQYIEIAKSELKQLQDGQPLKNDIASLPIWAKHTLRLNNSCEKMVKKILKNIHDVEIMEHNLANNPVEHPTGVAQN</sequence>
<proteinExistence type="predicted"/>
<reference evidence="3" key="2">
    <citation type="journal article" date="2020" name="Data Brief">
        <title>Transcriptome dataset of Babesia bovis life stages within vertebrate and invertebrate hosts.</title>
        <authorList>
            <person name="Ueti M.W."/>
            <person name="Johnson W.C."/>
            <person name="Kappmeyer L.S."/>
            <person name="Herndon D.R."/>
            <person name="Mousel M.R."/>
            <person name="Reif K.E."/>
            <person name="Taus N.S."/>
            <person name="Ifeonu O.O."/>
            <person name="Silva J.C."/>
            <person name="Suarez C.E."/>
            <person name="Brayton K.A."/>
        </authorList>
    </citation>
    <scope>NUCLEOTIDE SEQUENCE [LARGE SCALE GENOMIC DNA]</scope>
</reference>
<accession>A7AP16</accession>
<dbReference type="InParanoid" id="A7AP16"/>
<dbReference type="SUPFAM" id="SSF50978">
    <property type="entry name" value="WD40 repeat-like"/>
    <property type="match status" value="1"/>
</dbReference>
<name>A7AP16_BABBO</name>
<dbReference type="InterPro" id="IPR015943">
    <property type="entry name" value="WD40/YVTN_repeat-like_dom_sf"/>
</dbReference>
<dbReference type="Proteomes" id="UP000002173">
    <property type="component" value="Unassembled WGS sequence"/>
</dbReference>
<keyword evidence="3" id="KW-1185">Reference proteome</keyword>
<feature type="compositionally biased region" description="Basic and acidic residues" evidence="1">
    <location>
        <begin position="15"/>
        <end position="24"/>
    </location>
</feature>
<evidence type="ECO:0000256" key="1">
    <source>
        <dbReference type="SAM" id="MobiDB-lite"/>
    </source>
</evidence>
<comment type="caution">
    <text evidence="2">The sequence shown here is derived from an EMBL/GenBank/DDBJ whole genome shotgun (WGS) entry which is preliminary data.</text>
</comment>
<feature type="region of interest" description="Disordered" evidence="1">
    <location>
        <begin position="1"/>
        <end position="26"/>
    </location>
</feature>
<reference evidence="2 3" key="1">
    <citation type="journal article" date="2007" name="PLoS Pathog.">
        <title>Genome sequence of Babesia bovis and comparative analysis of apicomplexan hemoprotozoa.</title>
        <authorList>
            <person name="Brayton K.A."/>
            <person name="Lau A.O.T."/>
            <person name="Herndon D.R."/>
            <person name="Hannick L."/>
            <person name="Kappmeyer L.S."/>
            <person name="Berens S.J."/>
            <person name="Bidwell S.L."/>
            <person name="Brown W.C."/>
            <person name="Crabtree J."/>
            <person name="Fadrosh D."/>
            <person name="Feldblum T."/>
            <person name="Forberger H.A."/>
            <person name="Haas B.J."/>
            <person name="Howell J.M."/>
            <person name="Khouri H."/>
            <person name="Koo H."/>
            <person name="Mann D.J."/>
            <person name="Norimine J."/>
            <person name="Paulsen I.T."/>
            <person name="Radune D."/>
            <person name="Ren Q."/>
            <person name="Smith R.K. Jr."/>
            <person name="Suarez C.E."/>
            <person name="White O."/>
            <person name="Wortman J.R."/>
            <person name="Knowles D.P. Jr."/>
            <person name="McElwain T.F."/>
            <person name="Nene V.M."/>
        </authorList>
    </citation>
    <scope>NUCLEOTIDE SEQUENCE [LARGE SCALE GENOMIC DNA]</scope>
    <source>
        <strain evidence="2">T2Bo</strain>
    </source>
</reference>
<dbReference type="KEGG" id="bbo:BBOV_III007390"/>
<dbReference type="VEuPathDB" id="PiroplasmaDB:BBOV_III007390"/>